<dbReference type="Proteomes" id="UP000002727">
    <property type="component" value="Chromosome"/>
</dbReference>
<reference evidence="3 4" key="1">
    <citation type="journal article" date="2008" name="J. Bacteriol.">
        <title>The complete genome sequence of Thermococcus onnurineus NA1 reveals a mixed heterotrophic and carboxydotrophic metabolism.</title>
        <authorList>
            <person name="Lee H.S."/>
            <person name="Kang S.G."/>
            <person name="Bae S.S."/>
            <person name="Lim J.K."/>
            <person name="Cho Y."/>
            <person name="Kim Y.J."/>
            <person name="Jeon J.H."/>
            <person name="Cha S.S."/>
            <person name="Kwon K.K."/>
            <person name="Kim H.T."/>
            <person name="Park C.J."/>
            <person name="Lee H.W."/>
            <person name="Kim S.I."/>
            <person name="Chun J."/>
            <person name="Colwell R.R."/>
            <person name="Kim S.J."/>
            <person name="Lee J.H."/>
        </authorList>
    </citation>
    <scope>NUCLEOTIDE SEQUENCE [LARGE SCALE GENOMIC DNA]</scope>
    <source>
        <strain evidence="3 4">NA1</strain>
    </source>
</reference>
<name>B6YV87_THEON</name>
<gene>
    <name evidence="3" type="ordered locus">TON_1972</name>
</gene>
<dbReference type="InterPro" id="IPR029063">
    <property type="entry name" value="SAM-dependent_MTases_sf"/>
</dbReference>
<sequence length="272" mass="31702">MGELYRSLARYYDVIYRARLERISQEIGFVERIFRNDARREVRRVLDIACGTGAPTLELVRRGYEVVGLDINEEMLTVARGKAQREELSVEFMLGDAAALDFQEEFDAVTMLFSSILYFDEDRINELFNSVIKALRTEGVFVADWSNLLFYRDEGPDVREEREGNEIVVTTTWREFENASQRLHLKHLVQIIHPDGEVKAFFTHENLNVYTAREMRLLAEKHFDEVRIYGDFQRASGECVETLARWNQRPSSLNASISLSFSSLFLTLKRTY</sequence>
<dbReference type="Gene3D" id="2.20.25.110">
    <property type="entry name" value="S-adenosyl-L-methionine-dependent methyltransferases"/>
    <property type="match status" value="1"/>
</dbReference>
<keyword evidence="4" id="KW-1185">Reference proteome</keyword>
<evidence type="ECO:0000313" key="4">
    <source>
        <dbReference type="Proteomes" id="UP000002727"/>
    </source>
</evidence>
<feature type="domain" description="Methyltransferase" evidence="2">
    <location>
        <begin position="45"/>
        <end position="139"/>
    </location>
</feature>
<dbReference type="AlphaFoldDB" id="B6YV87"/>
<dbReference type="CDD" id="cd02440">
    <property type="entry name" value="AdoMet_MTases"/>
    <property type="match status" value="1"/>
</dbReference>
<evidence type="ECO:0000256" key="1">
    <source>
        <dbReference type="ARBA" id="ARBA00022679"/>
    </source>
</evidence>
<dbReference type="KEGG" id="ton:TON_1972"/>
<dbReference type="HOGENOM" id="CLU_069129_1_2_2"/>
<dbReference type="GeneID" id="7016978"/>
<evidence type="ECO:0000313" key="3">
    <source>
        <dbReference type="EMBL" id="ACJ16165.1"/>
    </source>
</evidence>
<dbReference type="RefSeq" id="WP_012571637.1">
    <property type="nucleotide sequence ID" value="NC_011529.1"/>
</dbReference>
<dbReference type="eggNOG" id="arCOG01791">
    <property type="taxonomic scope" value="Archaea"/>
</dbReference>
<keyword evidence="1" id="KW-0808">Transferase</keyword>
<dbReference type="SUPFAM" id="SSF53335">
    <property type="entry name" value="S-adenosyl-L-methionine-dependent methyltransferases"/>
    <property type="match status" value="1"/>
</dbReference>
<dbReference type="InterPro" id="IPR041698">
    <property type="entry name" value="Methyltransf_25"/>
</dbReference>
<evidence type="ECO:0000259" key="2">
    <source>
        <dbReference type="Pfam" id="PF13649"/>
    </source>
</evidence>
<organism evidence="3 4">
    <name type="scientific">Thermococcus onnurineus (strain NA1)</name>
    <dbReference type="NCBI Taxonomy" id="523850"/>
    <lineage>
        <taxon>Archaea</taxon>
        <taxon>Methanobacteriati</taxon>
        <taxon>Methanobacteriota</taxon>
        <taxon>Thermococci</taxon>
        <taxon>Thermococcales</taxon>
        <taxon>Thermococcaceae</taxon>
        <taxon>Thermococcus</taxon>
    </lineage>
</organism>
<dbReference type="Gene3D" id="3.40.50.150">
    <property type="entry name" value="Vaccinia Virus protein VP39"/>
    <property type="match status" value="1"/>
</dbReference>
<dbReference type="GO" id="GO:0032259">
    <property type="term" value="P:methylation"/>
    <property type="evidence" value="ECO:0007669"/>
    <property type="project" value="UniProtKB-KW"/>
</dbReference>
<protein>
    <submittedName>
        <fullName evidence="3">SAM-dependent methyltransferase</fullName>
    </submittedName>
</protein>
<dbReference type="Pfam" id="PF13649">
    <property type="entry name" value="Methyltransf_25"/>
    <property type="match status" value="1"/>
</dbReference>
<proteinExistence type="predicted"/>
<keyword evidence="3" id="KW-0489">Methyltransferase</keyword>
<dbReference type="PANTHER" id="PTHR43861">
    <property type="entry name" value="TRANS-ACONITATE 2-METHYLTRANSFERASE-RELATED"/>
    <property type="match status" value="1"/>
</dbReference>
<dbReference type="EMBL" id="CP000855">
    <property type="protein sequence ID" value="ACJ16165.1"/>
    <property type="molecule type" value="Genomic_DNA"/>
</dbReference>
<dbReference type="GO" id="GO:0008168">
    <property type="term" value="F:methyltransferase activity"/>
    <property type="evidence" value="ECO:0007669"/>
    <property type="project" value="UniProtKB-KW"/>
</dbReference>
<dbReference type="OrthoDB" id="1018at2157"/>
<dbReference type="STRING" id="523850.TON_1972"/>
<accession>B6YV87</accession>